<comment type="caution">
    <text evidence="1">The sequence shown here is derived from an EMBL/GenBank/DDBJ whole genome shotgun (WGS) entry which is preliminary data.</text>
</comment>
<gene>
    <name evidence="1" type="ORF">O1611_g10639</name>
</gene>
<sequence length="513" mass="58241">MIDPREALNVRHGFWKGITGQNLGATFEQKKETRRSQVPLVVDYNSLFGSDFVRCIDDIRRYIPSSLQNISLKGPPILDKMAGSVTPIDRPSPEVEILDSAADAYSFRRHLNPPADKTLAQLQEWLVSVSSVATVAYWNDRWQSRFDEASNAEGQLIVQSLFWQSLRRLESISSDKDMTDNMRDAYIVLDIADGNRESVDRSDAQHASALFSNDVFSKFADANARLSHLVQDCPRASALQESIYTKQSVLFYELFTNEEFCRYVEDVMLVDTYRTQDILSQFDKSKAKQCLDLSTRAELFDKKTIVRLRLTDWQVRELFVPVANLENILTKWQLYVYHQRRQKFSDDEPGKPPALDLSMVEAVTSDALNAPGETENEGNLTGLFFDFEAYLGELTKTAATTANMTLPISSPTKRHQTGVSTPSTHKGGKPLQKRRPLQDRRPMPEVAPILSGPVPTPAKMTLFSGKKYTKRACSQNDERGPKVLKLGDWTREDFAEQLKSSREEMKTQLMEED</sequence>
<keyword evidence="2" id="KW-1185">Reference proteome</keyword>
<dbReference type="EMBL" id="JAPUUL010004468">
    <property type="protein sequence ID" value="KAJ8119296.1"/>
    <property type="molecule type" value="Genomic_DNA"/>
</dbReference>
<dbReference type="Proteomes" id="UP001153332">
    <property type="component" value="Unassembled WGS sequence"/>
</dbReference>
<evidence type="ECO:0000313" key="1">
    <source>
        <dbReference type="EMBL" id="KAJ8119296.1"/>
    </source>
</evidence>
<accession>A0ACC2IVV2</accession>
<name>A0ACC2IVV2_9PEZI</name>
<reference evidence="1" key="1">
    <citation type="submission" date="2022-12" db="EMBL/GenBank/DDBJ databases">
        <title>Genome Sequence of Lasiodiplodia mahajangana.</title>
        <authorList>
            <person name="Buettner E."/>
        </authorList>
    </citation>
    <scope>NUCLEOTIDE SEQUENCE</scope>
    <source>
        <strain evidence="1">VT137</strain>
    </source>
</reference>
<proteinExistence type="predicted"/>
<organism evidence="1 2">
    <name type="scientific">Lasiodiplodia mahajangana</name>
    <dbReference type="NCBI Taxonomy" id="1108764"/>
    <lineage>
        <taxon>Eukaryota</taxon>
        <taxon>Fungi</taxon>
        <taxon>Dikarya</taxon>
        <taxon>Ascomycota</taxon>
        <taxon>Pezizomycotina</taxon>
        <taxon>Dothideomycetes</taxon>
        <taxon>Dothideomycetes incertae sedis</taxon>
        <taxon>Botryosphaeriales</taxon>
        <taxon>Botryosphaeriaceae</taxon>
        <taxon>Lasiodiplodia</taxon>
    </lineage>
</organism>
<evidence type="ECO:0000313" key="2">
    <source>
        <dbReference type="Proteomes" id="UP001153332"/>
    </source>
</evidence>
<protein>
    <submittedName>
        <fullName evidence="1">Uncharacterized protein</fullName>
    </submittedName>
</protein>